<proteinExistence type="predicted"/>
<name>A0A7D5K3A1_9ENTR</name>
<evidence type="ECO:0000313" key="1">
    <source>
        <dbReference type="EMBL" id="QLG00639.1"/>
    </source>
</evidence>
<keyword evidence="1" id="KW-0614">Plasmid</keyword>
<protein>
    <submittedName>
        <fullName evidence="1">Uncharacterized protein</fullName>
    </submittedName>
</protein>
<dbReference type="AlphaFoldDB" id="A0A7D5K3A1"/>
<geneLocation type="plasmid" evidence="1">
    <name>pP12375-2FII</name>
</geneLocation>
<reference evidence="1" key="1">
    <citation type="submission" date="2019-12" db="EMBL/GenBank/DDBJ databases">
        <authorList>
            <person name="Zhou D."/>
        </authorList>
    </citation>
    <scope>NUCLEOTIDE SEQUENCE</scope>
    <source>
        <strain evidence="1">P12375</strain>
        <plasmid evidence="1">pP12375-2FII</plasmid>
    </source>
</reference>
<dbReference type="EMBL" id="MN821365">
    <property type="protein sequence ID" value="QLG00639.1"/>
    <property type="molecule type" value="Genomic_DNA"/>
</dbReference>
<organism evidence="1">
    <name type="scientific">Leclercia adecarboxylata</name>
    <dbReference type="NCBI Taxonomy" id="83655"/>
    <lineage>
        <taxon>Bacteria</taxon>
        <taxon>Pseudomonadati</taxon>
        <taxon>Pseudomonadota</taxon>
        <taxon>Gammaproteobacteria</taxon>
        <taxon>Enterobacterales</taxon>
        <taxon>Enterobacteriaceae</taxon>
        <taxon>Leclercia</taxon>
    </lineage>
</organism>
<sequence>MCFYSDMFYPHESDAVPDSGRRCSAAGADLIAVSPQG</sequence>
<accession>A0A7D5K3A1</accession>